<gene>
    <name evidence="1" type="ORF">HD596_003880</name>
</gene>
<name>A0A7W9G4I8_9ACTN</name>
<accession>A0A7W9G4I8</accession>
<proteinExistence type="predicted"/>
<protein>
    <submittedName>
        <fullName evidence="1">Uncharacterized protein</fullName>
    </submittedName>
</protein>
<comment type="caution">
    <text evidence="1">The sequence shown here is derived from an EMBL/GenBank/DDBJ whole genome shotgun (WGS) entry which is preliminary data.</text>
</comment>
<dbReference type="Proteomes" id="UP000579153">
    <property type="component" value="Unassembled WGS sequence"/>
</dbReference>
<evidence type="ECO:0000313" key="1">
    <source>
        <dbReference type="EMBL" id="MBB5777124.1"/>
    </source>
</evidence>
<sequence>MMTFAAVPQLLIALAFVGIPLVRHRYGREAGMVAERELERQGVPDRVLKEHNINFDAGGHETAQGLRAQGATRCCGASTCRRC</sequence>
<dbReference type="EMBL" id="JACHMB010000001">
    <property type="protein sequence ID" value="MBB5777124.1"/>
    <property type="molecule type" value="Genomic_DNA"/>
</dbReference>
<dbReference type="RefSeq" id="WP_221519397.1">
    <property type="nucleotide sequence ID" value="NZ_JACHMB010000001.1"/>
</dbReference>
<keyword evidence="2" id="KW-1185">Reference proteome</keyword>
<dbReference type="AlphaFoldDB" id="A0A7W9G4I8"/>
<evidence type="ECO:0000313" key="2">
    <source>
        <dbReference type="Proteomes" id="UP000579153"/>
    </source>
</evidence>
<organism evidence="1 2">
    <name type="scientific">Nonomuraea jabiensis</name>
    <dbReference type="NCBI Taxonomy" id="882448"/>
    <lineage>
        <taxon>Bacteria</taxon>
        <taxon>Bacillati</taxon>
        <taxon>Actinomycetota</taxon>
        <taxon>Actinomycetes</taxon>
        <taxon>Streptosporangiales</taxon>
        <taxon>Streptosporangiaceae</taxon>
        <taxon>Nonomuraea</taxon>
    </lineage>
</organism>
<reference evidence="1 2" key="1">
    <citation type="submission" date="2020-08" db="EMBL/GenBank/DDBJ databases">
        <title>Sequencing the genomes of 1000 actinobacteria strains.</title>
        <authorList>
            <person name="Klenk H.-P."/>
        </authorList>
    </citation>
    <scope>NUCLEOTIDE SEQUENCE [LARGE SCALE GENOMIC DNA]</scope>
    <source>
        <strain evidence="1 2">DSM 45507</strain>
    </source>
</reference>